<comment type="subcellular location">
    <subcellularLocation>
        <location evidence="11">Endoplasmic reticulum membrane</location>
    </subcellularLocation>
    <subcellularLocation>
        <location evidence="11">Nucleus membrane</location>
    </subcellularLocation>
</comment>
<comment type="caution">
    <text evidence="12">The sequence shown here is derived from an EMBL/GenBank/DDBJ whole genome shotgun (WGS) entry which is preliminary data.</text>
</comment>
<keyword evidence="13" id="KW-1185">Reference proteome</keyword>
<sequence length="192" mass="22351">EALQPYSPKPDCFKTAVSKLRRQCGDLEISEQLRIEAAIMMTICEITTAKHYSVPLECAAYGRESMHEVTIPDGQTKSDCVDAFSRSAQFWSSYSGYLREVRESQLCYAFRRWHDTDTAKEIYHNITREKISFIRYLSKKEKATEQHLSELVVHSKVNYPSLIRDPEIDATLSSRIYKRLSREWRKSARSNN</sequence>
<dbReference type="GO" id="GO:0048288">
    <property type="term" value="P:nuclear membrane fusion involved in karyogamy"/>
    <property type="evidence" value="ECO:0007669"/>
    <property type="project" value="UniProtKB-UniRule"/>
</dbReference>
<feature type="non-terminal residue" evidence="12">
    <location>
        <position position="1"/>
    </location>
</feature>
<evidence type="ECO:0000256" key="3">
    <source>
        <dbReference type="ARBA" id="ARBA00022459"/>
    </source>
</evidence>
<dbReference type="PANTHER" id="PTHR28012:SF1">
    <property type="entry name" value="NUCLEAR FUSION PROTEIN KAR5"/>
    <property type="match status" value="1"/>
</dbReference>
<name>A0A9P6EJM2_9AGAR</name>
<dbReference type="AlphaFoldDB" id="A0A9P6EJM2"/>
<dbReference type="EMBL" id="MU157842">
    <property type="protein sequence ID" value="KAF9530052.1"/>
    <property type="molecule type" value="Genomic_DNA"/>
</dbReference>
<comment type="function">
    <text evidence="1 11">Required for nuclear membrane fusion during karyogamy.</text>
</comment>
<evidence type="ECO:0000256" key="9">
    <source>
        <dbReference type="ARBA" id="ARBA00023180"/>
    </source>
</evidence>
<keyword evidence="9" id="KW-0325">Glycoprotein</keyword>
<evidence type="ECO:0000256" key="8">
    <source>
        <dbReference type="ARBA" id="ARBA00023136"/>
    </source>
</evidence>
<dbReference type="GO" id="GO:0005789">
    <property type="term" value="C:endoplasmic reticulum membrane"/>
    <property type="evidence" value="ECO:0007669"/>
    <property type="project" value="UniProtKB-SubCell"/>
</dbReference>
<organism evidence="12 13">
    <name type="scientific">Crepidotus variabilis</name>
    <dbReference type="NCBI Taxonomy" id="179855"/>
    <lineage>
        <taxon>Eukaryota</taxon>
        <taxon>Fungi</taxon>
        <taxon>Dikarya</taxon>
        <taxon>Basidiomycota</taxon>
        <taxon>Agaricomycotina</taxon>
        <taxon>Agaricomycetes</taxon>
        <taxon>Agaricomycetidae</taxon>
        <taxon>Agaricales</taxon>
        <taxon>Agaricineae</taxon>
        <taxon>Crepidotaceae</taxon>
        <taxon>Crepidotus</taxon>
    </lineage>
</organism>
<accession>A0A9P6EJM2</accession>
<proteinExistence type="inferred from homology"/>
<evidence type="ECO:0000256" key="11">
    <source>
        <dbReference type="RuleBase" id="RU368082"/>
    </source>
</evidence>
<evidence type="ECO:0000313" key="12">
    <source>
        <dbReference type="EMBL" id="KAF9530052.1"/>
    </source>
</evidence>
<keyword evidence="6 11" id="KW-0256">Endoplasmic reticulum</keyword>
<dbReference type="GO" id="GO:0031965">
    <property type="term" value="C:nuclear membrane"/>
    <property type="evidence" value="ECO:0007669"/>
    <property type="project" value="UniProtKB-SubCell"/>
</dbReference>
<keyword evidence="7" id="KW-1133">Transmembrane helix</keyword>
<dbReference type="PANTHER" id="PTHR28012">
    <property type="entry name" value="NUCLEAR FUSION PROTEIN KAR5"/>
    <property type="match status" value="1"/>
</dbReference>
<dbReference type="InterPro" id="IPR007292">
    <property type="entry name" value="Nuclear_fusion_Kar5"/>
</dbReference>
<evidence type="ECO:0000313" key="13">
    <source>
        <dbReference type="Proteomes" id="UP000807306"/>
    </source>
</evidence>
<evidence type="ECO:0000256" key="5">
    <source>
        <dbReference type="ARBA" id="ARBA00022729"/>
    </source>
</evidence>
<evidence type="ECO:0000256" key="1">
    <source>
        <dbReference type="ARBA" id="ARBA00003389"/>
    </source>
</evidence>
<keyword evidence="10 11" id="KW-0539">Nucleus</keyword>
<keyword evidence="8" id="KW-0472">Membrane</keyword>
<dbReference type="Proteomes" id="UP000807306">
    <property type="component" value="Unassembled WGS sequence"/>
</dbReference>
<evidence type="ECO:0000256" key="10">
    <source>
        <dbReference type="ARBA" id="ARBA00023242"/>
    </source>
</evidence>
<protein>
    <submittedName>
        <fullName evidence="12">Uncharacterized protein</fullName>
    </submittedName>
</protein>
<dbReference type="OrthoDB" id="5311848at2759"/>
<evidence type="ECO:0000256" key="2">
    <source>
        <dbReference type="ARBA" id="ARBA00010473"/>
    </source>
</evidence>
<gene>
    <name evidence="12" type="ORF">CPB83DRAFT_764110</name>
</gene>
<reference evidence="12" key="1">
    <citation type="submission" date="2020-11" db="EMBL/GenBank/DDBJ databases">
        <authorList>
            <consortium name="DOE Joint Genome Institute"/>
            <person name="Ahrendt S."/>
            <person name="Riley R."/>
            <person name="Andreopoulos W."/>
            <person name="Labutti K."/>
            <person name="Pangilinan J."/>
            <person name="Ruiz-Duenas F.J."/>
            <person name="Barrasa J.M."/>
            <person name="Sanchez-Garcia M."/>
            <person name="Camarero S."/>
            <person name="Miyauchi S."/>
            <person name="Serrano A."/>
            <person name="Linde D."/>
            <person name="Babiker R."/>
            <person name="Drula E."/>
            <person name="Ayuso-Fernandez I."/>
            <person name="Pacheco R."/>
            <person name="Padilla G."/>
            <person name="Ferreira P."/>
            <person name="Barriuso J."/>
            <person name="Kellner H."/>
            <person name="Castanera R."/>
            <person name="Alfaro M."/>
            <person name="Ramirez L."/>
            <person name="Pisabarro A.G."/>
            <person name="Kuo A."/>
            <person name="Tritt A."/>
            <person name="Lipzen A."/>
            <person name="He G."/>
            <person name="Yan M."/>
            <person name="Ng V."/>
            <person name="Cullen D."/>
            <person name="Martin F."/>
            <person name="Rosso M.-N."/>
            <person name="Henrissat B."/>
            <person name="Hibbett D."/>
            <person name="Martinez A.T."/>
            <person name="Grigoriev I.V."/>
        </authorList>
    </citation>
    <scope>NUCLEOTIDE SEQUENCE</scope>
    <source>
        <strain evidence="12">CBS 506.95</strain>
    </source>
</reference>
<dbReference type="GO" id="GO:0000742">
    <property type="term" value="P:karyogamy involved in conjugation with cellular fusion"/>
    <property type="evidence" value="ECO:0007669"/>
    <property type="project" value="UniProtKB-UniRule"/>
</dbReference>
<evidence type="ECO:0000256" key="7">
    <source>
        <dbReference type="ARBA" id="ARBA00022989"/>
    </source>
</evidence>
<evidence type="ECO:0000256" key="6">
    <source>
        <dbReference type="ARBA" id="ARBA00022824"/>
    </source>
</evidence>
<keyword evidence="5 11" id="KW-0732">Signal</keyword>
<comment type="similarity">
    <text evidence="2 11">Belongs to the KAR5 family.</text>
</comment>
<dbReference type="Pfam" id="PF04163">
    <property type="entry name" value="Tht1"/>
    <property type="match status" value="1"/>
</dbReference>
<keyword evidence="4" id="KW-0812">Transmembrane</keyword>
<evidence type="ECO:0000256" key="4">
    <source>
        <dbReference type="ARBA" id="ARBA00022692"/>
    </source>
</evidence>
<keyword evidence="3 11" id="KW-0415">Karyogamy</keyword>